<dbReference type="GeneID" id="7442892"/>
<dbReference type="HOGENOM" id="CLU_039013_0_1_1"/>
<reference evidence="3 4" key="2">
    <citation type="journal article" date="2008" name="Nature">
        <title>The Phaeodactylum genome reveals the evolutionary history of diatom genomes.</title>
        <authorList>
            <person name="Bowler C."/>
            <person name="Allen A.E."/>
            <person name="Badger J.H."/>
            <person name="Grimwood J."/>
            <person name="Jabbari K."/>
            <person name="Kuo A."/>
            <person name="Maheswari U."/>
            <person name="Martens C."/>
            <person name="Maumus F."/>
            <person name="Otillar R.P."/>
            <person name="Rayko E."/>
            <person name="Salamov A."/>
            <person name="Vandepoele K."/>
            <person name="Beszteri B."/>
            <person name="Gruber A."/>
            <person name="Heijde M."/>
            <person name="Katinka M."/>
            <person name="Mock T."/>
            <person name="Valentin K."/>
            <person name="Verret F."/>
            <person name="Berges J.A."/>
            <person name="Brownlee C."/>
            <person name="Cadoret J.P."/>
            <person name="Chiovitti A."/>
            <person name="Choi C.J."/>
            <person name="Coesel S."/>
            <person name="De Martino A."/>
            <person name="Detter J.C."/>
            <person name="Durkin C."/>
            <person name="Falciatore A."/>
            <person name="Fournet J."/>
            <person name="Haruta M."/>
            <person name="Huysman M.J."/>
            <person name="Jenkins B.D."/>
            <person name="Jiroutova K."/>
            <person name="Jorgensen R.E."/>
            <person name="Joubert Y."/>
            <person name="Kaplan A."/>
            <person name="Kroger N."/>
            <person name="Kroth P.G."/>
            <person name="La Roche J."/>
            <person name="Lindquist E."/>
            <person name="Lommer M."/>
            <person name="Martin-Jezequel V."/>
            <person name="Lopez P.J."/>
            <person name="Lucas S."/>
            <person name="Mangogna M."/>
            <person name="McGinnis K."/>
            <person name="Medlin L.K."/>
            <person name="Montsant A."/>
            <person name="Oudot-Le Secq M.P."/>
            <person name="Napoli C."/>
            <person name="Obornik M."/>
            <person name="Parker M.S."/>
            <person name="Petit J.L."/>
            <person name="Porcel B.M."/>
            <person name="Poulsen N."/>
            <person name="Robison M."/>
            <person name="Rychlewski L."/>
            <person name="Rynearson T.A."/>
            <person name="Schmutz J."/>
            <person name="Shapiro H."/>
            <person name="Siaut M."/>
            <person name="Stanley M."/>
            <person name="Sussman M.R."/>
            <person name="Taylor A.R."/>
            <person name="Vardi A."/>
            <person name="von Dassow P."/>
            <person name="Vyverman W."/>
            <person name="Willis A."/>
            <person name="Wyrwicz L.S."/>
            <person name="Rokhsar D.S."/>
            <person name="Weissenbach J."/>
            <person name="Armbrust E.V."/>
            <person name="Green B.R."/>
            <person name="Van de Peer Y."/>
            <person name="Grigoriev I.V."/>
        </authorList>
    </citation>
    <scope>NUCLEOTIDE SEQUENCE [LARGE SCALE GENOMIC DNA]</scope>
    <source>
        <strain evidence="3 4">CCMP1335</strain>
    </source>
</reference>
<dbReference type="Pfam" id="PF13593">
    <property type="entry name" value="SBF_like"/>
    <property type="match status" value="1"/>
</dbReference>
<feature type="transmembrane region" description="Helical" evidence="1">
    <location>
        <begin position="91"/>
        <end position="108"/>
    </location>
</feature>
<dbReference type="InterPro" id="IPR038770">
    <property type="entry name" value="Na+/solute_symporter_sf"/>
</dbReference>
<feature type="transmembrane region" description="Helical" evidence="1">
    <location>
        <begin position="216"/>
        <end position="238"/>
    </location>
</feature>
<feature type="transmembrane region" description="Helical" evidence="1">
    <location>
        <begin position="292"/>
        <end position="312"/>
    </location>
</feature>
<dbReference type="AlphaFoldDB" id="B8BQS8"/>
<gene>
    <name evidence="3" type="ORF">THAPSDRAFT_1385</name>
</gene>
<evidence type="ECO:0000256" key="1">
    <source>
        <dbReference type="SAM" id="Phobius"/>
    </source>
</evidence>
<dbReference type="eggNOG" id="KOG4821">
    <property type="taxonomic scope" value="Eukaryota"/>
</dbReference>
<feature type="transmembrane region" description="Helical" evidence="1">
    <location>
        <begin position="120"/>
        <end position="138"/>
    </location>
</feature>
<dbReference type="PANTHER" id="PTHR18640">
    <property type="entry name" value="SOLUTE CARRIER FAMILY 10 MEMBER 7"/>
    <property type="match status" value="1"/>
</dbReference>
<dbReference type="PaxDb" id="35128-Thaps1385"/>
<keyword evidence="1" id="KW-0472">Membrane</keyword>
<feature type="transmembrane region" description="Helical" evidence="1">
    <location>
        <begin position="158"/>
        <end position="179"/>
    </location>
</feature>
<dbReference type="InterPro" id="IPR016833">
    <property type="entry name" value="Put_Na-Bile_cotransptr"/>
</dbReference>
<dbReference type="RefSeq" id="XP_002286196.1">
    <property type="nucleotide sequence ID" value="XM_002286160.1"/>
</dbReference>
<feature type="transmembrane region" description="Helical" evidence="1">
    <location>
        <begin position="380"/>
        <end position="405"/>
    </location>
</feature>
<dbReference type="Proteomes" id="UP000001449">
    <property type="component" value="Chromosome 1"/>
</dbReference>
<keyword evidence="2" id="KW-0732">Signal</keyword>
<keyword evidence="1" id="KW-0812">Transmembrane</keyword>
<feature type="signal peptide" evidence="2">
    <location>
        <begin position="1"/>
        <end position="20"/>
    </location>
</feature>
<name>B8BQS8_THAPS</name>
<dbReference type="InParanoid" id="B8BQS8"/>
<sequence length="413" mass="44267">MKTIPLSLFLVSAVFANGNGFYVGIDRSPSSLQKTSTLFLGHPNASGARWKPATLFAVRDLTEGAAVSLRGGDRSYKSIVERANAFVSNNFFLIGMVVAVAGEAVRGVDGKNGSIVRPELFIGKYGVTVIFLLSGISLKLEELTKAASNVKLNGLIQTMTFGAFPLAGLAITTTIERFLPSLLPKSLLDGLLIMTCLPTTINMCILLTSASGGNVATALCNTVISNMAGIFITPALLLQFFGKSIELPFLDLVRKLVNKVLLPVGIGQVLRMTPVKDVYAKYTIFFKRLQEIVLLGIVWNAFCNVFTSGLGLEVKHAAALLTMLPLLHVGSLASMFSFFSLKELNFSPSEVVAATFCGAHKTLAFGLPLINTIFEGNPNLAAYCAPIMFMHPLQLVIGSLLVPYFKSTVGESD</sequence>
<organism evidence="3 4">
    <name type="scientific">Thalassiosira pseudonana</name>
    <name type="common">Marine diatom</name>
    <name type="synonym">Cyclotella nana</name>
    <dbReference type="NCBI Taxonomy" id="35128"/>
    <lineage>
        <taxon>Eukaryota</taxon>
        <taxon>Sar</taxon>
        <taxon>Stramenopiles</taxon>
        <taxon>Ochrophyta</taxon>
        <taxon>Bacillariophyta</taxon>
        <taxon>Coscinodiscophyceae</taxon>
        <taxon>Thalassiosirophycidae</taxon>
        <taxon>Thalassiosirales</taxon>
        <taxon>Thalassiosiraceae</taxon>
        <taxon>Thalassiosira</taxon>
    </lineage>
</organism>
<evidence type="ECO:0000313" key="4">
    <source>
        <dbReference type="Proteomes" id="UP000001449"/>
    </source>
</evidence>
<dbReference type="GO" id="GO:0005886">
    <property type="term" value="C:plasma membrane"/>
    <property type="evidence" value="ECO:0000318"/>
    <property type="project" value="GO_Central"/>
</dbReference>
<dbReference type="PANTHER" id="PTHR18640:SF5">
    <property type="entry name" value="SODIUM_BILE ACID COTRANSPORTER 7"/>
    <property type="match status" value="1"/>
</dbReference>
<reference evidence="3 4" key="1">
    <citation type="journal article" date="2004" name="Science">
        <title>The genome of the diatom Thalassiosira pseudonana: ecology, evolution, and metabolism.</title>
        <authorList>
            <person name="Armbrust E.V."/>
            <person name="Berges J.A."/>
            <person name="Bowler C."/>
            <person name="Green B.R."/>
            <person name="Martinez D."/>
            <person name="Putnam N.H."/>
            <person name="Zhou S."/>
            <person name="Allen A.E."/>
            <person name="Apt K.E."/>
            <person name="Bechner M."/>
            <person name="Brzezinski M.A."/>
            <person name="Chaal B.K."/>
            <person name="Chiovitti A."/>
            <person name="Davis A.K."/>
            <person name="Demarest M.S."/>
            <person name="Detter J.C."/>
            <person name="Glavina T."/>
            <person name="Goodstein D."/>
            <person name="Hadi M.Z."/>
            <person name="Hellsten U."/>
            <person name="Hildebrand M."/>
            <person name="Jenkins B.D."/>
            <person name="Jurka J."/>
            <person name="Kapitonov V.V."/>
            <person name="Kroger N."/>
            <person name="Lau W.W."/>
            <person name="Lane T.W."/>
            <person name="Larimer F.W."/>
            <person name="Lippmeier J.C."/>
            <person name="Lucas S."/>
            <person name="Medina M."/>
            <person name="Montsant A."/>
            <person name="Obornik M."/>
            <person name="Parker M.S."/>
            <person name="Palenik B."/>
            <person name="Pazour G.J."/>
            <person name="Richardson P.M."/>
            <person name="Rynearson T.A."/>
            <person name="Saito M.A."/>
            <person name="Schwartz D.C."/>
            <person name="Thamatrakoln K."/>
            <person name="Valentin K."/>
            <person name="Vardi A."/>
            <person name="Wilkerson F.P."/>
            <person name="Rokhsar D.S."/>
        </authorList>
    </citation>
    <scope>NUCLEOTIDE SEQUENCE [LARGE SCALE GENOMIC DNA]</scope>
    <source>
        <strain evidence="3 4">CCMP1335</strain>
    </source>
</reference>
<feature type="transmembrane region" description="Helical" evidence="1">
    <location>
        <begin position="318"/>
        <end position="339"/>
    </location>
</feature>
<keyword evidence="4" id="KW-1185">Reference proteome</keyword>
<evidence type="ECO:0000256" key="2">
    <source>
        <dbReference type="SAM" id="SignalP"/>
    </source>
</evidence>
<dbReference type="KEGG" id="tps:THAPSDRAFT_1385"/>
<keyword evidence="1" id="KW-1133">Transmembrane helix</keyword>
<proteinExistence type="predicted"/>
<evidence type="ECO:0000313" key="3">
    <source>
        <dbReference type="EMBL" id="EED95837.1"/>
    </source>
</evidence>
<dbReference type="EMBL" id="CM000638">
    <property type="protein sequence ID" value="EED95837.1"/>
    <property type="molecule type" value="Genomic_DNA"/>
</dbReference>
<feature type="transmembrane region" description="Helical" evidence="1">
    <location>
        <begin position="351"/>
        <end position="374"/>
    </location>
</feature>
<dbReference type="Gene3D" id="1.20.1530.20">
    <property type="match status" value="1"/>
</dbReference>
<accession>B8BQS8</accession>
<protein>
    <submittedName>
        <fullName evidence="3">Uncharacterized protein</fullName>
    </submittedName>
</protein>
<feature type="transmembrane region" description="Helical" evidence="1">
    <location>
        <begin position="191"/>
        <end position="210"/>
    </location>
</feature>
<feature type="chain" id="PRO_5002865811" evidence="2">
    <location>
        <begin position="21"/>
        <end position="413"/>
    </location>
</feature>
<dbReference type="OMA" id="LPIMIYH"/>